<dbReference type="Pfam" id="PF00375">
    <property type="entry name" value="SDF"/>
    <property type="match status" value="1"/>
</dbReference>
<dbReference type="SUPFAM" id="SSF118215">
    <property type="entry name" value="Proton glutamate symport protein"/>
    <property type="match status" value="1"/>
</dbReference>
<keyword evidence="3" id="KW-1003">Cell membrane</keyword>
<evidence type="ECO:0000256" key="3">
    <source>
        <dbReference type="ARBA" id="ARBA00022475"/>
    </source>
</evidence>
<comment type="subcellular location">
    <subcellularLocation>
        <location evidence="1">Cell membrane</location>
        <topology evidence="1">Multi-pass membrane protein</topology>
    </subcellularLocation>
</comment>
<sequence length="423" mass="44493">MATAEVTKKKGPDITILLLVSMVLAVIVGLIAGPVMSNIQFIGDIFFALIQMCIPVFVLCTVVKSVGGLTPQMLTGIGLKGLVVFMVTTGLAAALGISLGVLLQPGAGLEGSSIVANATYEGEATAMMSITETIKGFFGTNIMNSLANGTMIQIIIFAVAFGLVISYWRHSHNGECLVYDVCCEVSELLLNIIRGVMQIAPIGIFCYVSAMVGTLGIPVLVPLAKYFGVMILGMVIMFVAYFIVCGAYCRVSPFKLAAKLARTFVTAFTTISSAVTLPTAMEDAKGKIGIREDVVDVLLPLGMPLNSNGVAIHMTVDALCISQMFGVHFGMNELLTVWVICTMISFVNAATPGASLVSLTMMVPALGLPMSAIGIFGGLEYPTGASRTPLNVCGDVFAAMLVAGPNGIDHDIFDGKKQYQEAV</sequence>
<dbReference type="InterPro" id="IPR036458">
    <property type="entry name" value="Na:dicarbo_symporter_sf"/>
</dbReference>
<evidence type="ECO:0000256" key="2">
    <source>
        <dbReference type="ARBA" id="ARBA00022448"/>
    </source>
</evidence>
<keyword evidence="9" id="KW-1185">Reference proteome</keyword>
<dbReference type="RefSeq" id="WP_019239423.1">
    <property type="nucleotide sequence ID" value="NZ_CABKRW010000066.1"/>
</dbReference>
<keyword evidence="2" id="KW-0813">Transport</keyword>
<feature type="transmembrane region" description="Helical" evidence="7">
    <location>
        <begin position="12"/>
        <end position="33"/>
    </location>
</feature>
<dbReference type="Gene3D" id="1.10.3860.10">
    <property type="entry name" value="Sodium:dicarboxylate symporter"/>
    <property type="match status" value="1"/>
</dbReference>
<dbReference type="PANTHER" id="PTHR42865">
    <property type="entry name" value="PROTON/GLUTAMATE-ASPARTATE SYMPORTER"/>
    <property type="match status" value="1"/>
</dbReference>
<keyword evidence="5 7" id="KW-1133">Transmembrane helix</keyword>
<evidence type="ECO:0000256" key="5">
    <source>
        <dbReference type="ARBA" id="ARBA00022989"/>
    </source>
</evidence>
<dbReference type="PRINTS" id="PR00173">
    <property type="entry name" value="EDTRNSPORT"/>
</dbReference>
<feature type="transmembrane region" description="Helical" evidence="7">
    <location>
        <begin position="81"/>
        <end position="103"/>
    </location>
</feature>
<keyword evidence="6 7" id="KW-0472">Membrane</keyword>
<gene>
    <name evidence="8" type="ORF">B5G02_05825</name>
</gene>
<protein>
    <submittedName>
        <fullName evidence="8">Dicarboxylate/amino acid:cation symporter</fullName>
    </submittedName>
</protein>
<feature type="transmembrane region" description="Helical" evidence="7">
    <location>
        <begin position="226"/>
        <end position="248"/>
    </location>
</feature>
<evidence type="ECO:0000256" key="4">
    <source>
        <dbReference type="ARBA" id="ARBA00022692"/>
    </source>
</evidence>
<name>A0A1Y3XSR3_9ACTN</name>
<dbReference type="GO" id="GO:0005886">
    <property type="term" value="C:plasma membrane"/>
    <property type="evidence" value="ECO:0007669"/>
    <property type="project" value="UniProtKB-SubCell"/>
</dbReference>
<dbReference type="OrthoDB" id="9766690at2"/>
<feature type="transmembrane region" description="Helical" evidence="7">
    <location>
        <begin position="45"/>
        <end position="69"/>
    </location>
</feature>
<dbReference type="Proteomes" id="UP000195781">
    <property type="component" value="Unassembled WGS sequence"/>
</dbReference>
<keyword evidence="4 7" id="KW-0812">Transmembrane</keyword>
<dbReference type="EMBL" id="NFIE01000011">
    <property type="protein sequence ID" value="OUN88574.1"/>
    <property type="molecule type" value="Genomic_DNA"/>
</dbReference>
<organism evidence="8 9">
    <name type="scientific">[Collinsella] massiliensis</name>
    <dbReference type="NCBI Taxonomy" id="1232426"/>
    <lineage>
        <taxon>Bacteria</taxon>
        <taxon>Bacillati</taxon>
        <taxon>Actinomycetota</taxon>
        <taxon>Coriobacteriia</taxon>
        <taxon>Coriobacteriales</taxon>
        <taxon>Coriobacteriaceae</taxon>
        <taxon>Enorma</taxon>
    </lineage>
</organism>
<dbReference type="InterPro" id="IPR001991">
    <property type="entry name" value="Na-dicarboxylate_symporter"/>
</dbReference>
<evidence type="ECO:0000313" key="8">
    <source>
        <dbReference type="EMBL" id="OUN88574.1"/>
    </source>
</evidence>
<evidence type="ECO:0000256" key="7">
    <source>
        <dbReference type="SAM" id="Phobius"/>
    </source>
</evidence>
<proteinExistence type="predicted"/>
<feature type="transmembrane region" description="Helical" evidence="7">
    <location>
        <begin position="199"/>
        <end position="220"/>
    </location>
</feature>
<feature type="transmembrane region" description="Helical" evidence="7">
    <location>
        <begin position="150"/>
        <end position="168"/>
    </location>
</feature>
<dbReference type="PANTHER" id="PTHR42865:SF7">
    <property type="entry name" value="PROTON_GLUTAMATE-ASPARTATE SYMPORTER"/>
    <property type="match status" value="1"/>
</dbReference>
<feature type="transmembrane region" description="Helical" evidence="7">
    <location>
        <begin position="357"/>
        <end position="379"/>
    </location>
</feature>
<comment type="caution">
    <text evidence="8">The sequence shown here is derived from an EMBL/GenBank/DDBJ whole genome shotgun (WGS) entry which is preliminary data.</text>
</comment>
<evidence type="ECO:0000256" key="1">
    <source>
        <dbReference type="ARBA" id="ARBA00004651"/>
    </source>
</evidence>
<dbReference type="GO" id="GO:0015293">
    <property type="term" value="F:symporter activity"/>
    <property type="evidence" value="ECO:0007669"/>
    <property type="project" value="UniProtKB-KW"/>
</dbReference>
<accession>A0A1Y3XSR3</accession>
<reference evidence="9" key="1">
    <citation type="submission" date="2017-04" db="EMBL/GenBank/DDBJ databases">
        <title>Function of individual gut microbiota members based on whole genome sequencing of pure cultures obtained from chicken caecum.</title>
        <authorList>
            <person name="Medvecky M."/>
            <person name="Cejkova D."/>
            <person name="Polansky O."/>
            <person name="Karasova D."/>
            <person name="Kubasova T."/>
            <person name="Cizek A."/>
            <person name="Rychlik I."/>
        </authorList>
    </citation>
    <scope>NUCLEOTIDE SEQUENCE [LARGE SCALE GENOMIC DNA]</scope>
    <source>
        <strain evidence="9">An5</strain>
    </source>
</reference>
<evidence type="ECO:0000313" key="9">
    <source>
        <dbReference type="Proteomes" id="UP000195781"/>
    </source>
</evidence>
<feature type="transmembrane region" description="Helical" evidence="7">
    <location>
        <begin position="334"/>
        <end position="351"/>
    </location>
</feature>
<evidence type="ECO:0000256" key="6">
    <source>
        <dbReference type="ARBA" id="ARBA00023136"/>
    </source>
</evidence>
<dbReference type="AlphaFoldDB" id="A0A1Y3XSR3"/>